<feature type="compositionally biased region" description="Polar residues" evidence="1">
    <location>
        <begin position="395"/>
        <end position="410"/>
    </location>
</feature>
<reference evidence="2" key="1">
    <citation type="submission" date="2023-01" db="EMBL/GenBank/DDBJ databases">
        <title>The chitinases involved in constricting ring structure development in the nematode-trapping fungus Drechslerella dactyloides.</title>
        <authorList>
            <person name="Wang R."/>
            <person name="Zhang L."/>
            <person name="Tang P."/>
            <person name="Li S."/>
            <person name="Liang L."/>
        </authorList>
    </citation>
    <scope>NUCLEOTIDE SEQUENCE</scope>
    <source>
        <strain evidence="2">YMF1.00031</strain>
    </source>
</reference>
<feature type="region of interest" description="Disordered" evidence="1">
    <location>
        <begin position="395"/>
        <end position="423"/>
    </location>
</feature>
<accession>A0AAD6IQ84</accession>
<feature type="region of interest" description="Disordered" evidence="1">
    <location>
        <begin position="328"/>
        <end position="361"/>
    </location>
</feature>
<protein>
    <submittedName>
        <fullName evidence="2">Uncharacterized protein</fullName>
    </submittedName>
</protein>
<organism evidence="2 3">
    <name type="scientific">Drechslerella dactyloides</name>
    <name type="common">Nematode-trapping fungus</name>
    <name type="synonym">Arthrobotrys dactyloides</name>
    <dbReference type="NCBI Taxonomy" id="74499"/>
    <lineage>
        <taxon>Eukaryota</taxon>
        <taxon>Fungi</taxon>
        <taxon>Dikarya</taxon>
        <taxon>Ascomycota</taxon>
        <taxon>Pezizomycotina</taxon>
        <taxon>Orbiliomycetes</taxon>
        <taxon>Orbiliales</taxon>
        <taxon>Orbiliaceae</taxon>
        <taxon>Drechslerella</taxon>
    </lineage>
</organism>
<sequence>MPISSSKLRIHKIFRWLESDIFQDDAVVCIVPLTQPAISLLKVGGYLNHKIELDDHPDGPVTTVPSLLLSLANPPKDPKFGYTFGLSRTSDVVLRLDGLGPRHFRIHFQQDTGCLVFSDESTRGIPFVNSPELVANLDPLQVKISNLGDSCIDSRFFRTFVSDTLYELHHPEFEDCFDLDNVYGLTIIHKSGPIDVKICNKIRSAFPPPKRRGNPIFDPPEATEFCITTAADIWSLGMIYLRRLRDIAEVYSDCSYRTLPYYEYLQNLESEVLQESNMIRILPQTRQTAYECHEMFERLLSEASPNHPTFASQGTQDGELTDTESLATVNPYPRSSSQDPYDTLSPPVEKQNYDDWVGDDDDDEDELRFRFTSPAIGYRGELASPSVSNFNSITGVLNSGSPAPSSTEASKNIPPKAKRQKIN</sequence>
<comment type="caution">
    <text evidence="2">The sequence shown here is derived from an EMBL/GenBank/DDBJ whole genome shotgun (WGS) entry which is preliminary data.</text>
</comment>
<dbReference type="AlphaFoldDB" id="A0AAD6IQ84"/>
<proteinExistence type="predicted"/>
<evidence type="ECO:0000313" key="2">
    <source>
        <dbReference type="EMBL" id="KAJ6256475.1"/>
    </source>
</evidence>
<gene>
    <name evidence="2" type="ORF">Dda_8337</name>
</gene>
<dbReference type="Proteomes" id="UP001221413">
    <property type="component" value="Unassembled WGS sequence"/>
</dbReference>
<feature type="compositionally biased region" description="Polar residues" evidence="1">
    <location>
        <begin position="328"/>
        <end position="340"/>
    </location>
</feature>
<dbReference type="EMBL" id="JAQGDS010000012">
    <property type="protein sequence ID" value="KAJ6256475.1"/>
    <property type="molecule type" value="Genomic_DNA"/>
</dbReference>
<evidence type="ECO:0000313" key="3">
    <source>
        <dbReference type="Proteomes" id="UP001221413"/>
    </source>
</evidence>
<name>A0AAD6IQ84_DREDA</name>
<keyword evidence="3" id="KW-1185">Reference proteome</keyword>
<evidence type="ECO:0000256" key="1">
    <source>
        <dbReference type="SAM" id="MobiDB-lite"/>
    </source>
</evidence>